<evidence type="ECO:0000313" key="2">
    <source>
        <dbReference type="Proteomes" id="UP000027120"/>
    </source>
</evidence>
<protein>
    <submittedName>
        <fullName evidence="1">Uncharacterized protein</fullName>
    </submittedName>
</protein>
<evidence type="ECO:0000313" key="1">
    <source>
        <dbReference type="EMBL" id="KDO64343.1"/>
    </source>
</evidence>
<reference evidence="1 2" key="1">
    <citation type="submission" date="2014-04" db="EMBL/GenBank/DDBJ databases">
        <authorList>
            <consortium name="International Citrus Genome Consortium"/>
            <person name="Gmitter F."/>
            <person name="Chen C."/>
            <person name="Farmerie W."/>
            <person name="Harkins T."/>
            <person name="Desany B."/>
            <person name="Mohiuddin M."/>
            <person name="Kodira C."/>
            <person name="Borodovsky M."/>
            <person name="Lomsadze A."/>
            <person name="Burns P."/>
            <person name="Jenkins J."/>
            <person name="Prochnik S."/>
            <person name="Shu S."/>
            <person name="Chapman J."/>
            <person name="Pitluck S."/>
            <person name="Schmutz J."/>
            <person name="Rokhsar D."/>
        </authorList>
    </citation>
    <scope>NUCLEOTIDE SEQUENCE</scope>
</reference>
<dbReference type="Proteomes" id="UP000027120">
    <property type="component" value="Unassembled WGS sequence"/>
</dbReference>
<feature type="non-terminal residue" evidence="1">
    <location>
        <position position="1"/>
    </location>
</feature>
<dbReference type="AlphaFoldDB" id="A0A067FAH9"/>
<dbReference type="PANTHER" id="PTHR37391:SF2">
    <property type="entry name" value="E3 UBIQUITIN-PROTEIN LIGASE"/>
    <property type="match status" value="1"/>
</dbReference>
<dbReference type="EMBL" id="KK784908">
    <property type="protein sequence ID" value="KDO64343.1"/>
    <property type="molecule type" value="Genomic_DNA"/>
</dbReference>
<name>A0A067FAH9_CITSI</name>
<gene>
    <name evidence="1" type="ORF">CISIN_1g048473mg</name>
</gene>
<accession>A0A067FAH9</accession>
<keyword evidence="2" id="KW-1185">Reference proteome</keyword>
<proteinExistence type="predicted"/>
<organism evidence="1 2">
    <name type="scientific">Citrus sinensis</name>
    <name type="common">Sweet orange</name>
    <name type="synonym">Citrus aurantium var. sinensis</name>
    <dbReference type="NCBI Taxonomy" id="2711"/>
    <lineage>
        <taxon>Eukaryota</taxon>
        <taxon>Viridiplantae</taxon>
        <taxon>Streptophyta</taxon>
        <taxon>Embryophyta</taxon>
        <taxon>Tracheophyta</taxon>
        <taxon>Spermatophyta</taxon>
        <taxon>Magnoliopsida</taxon>
        <taxon>eudicotyledons</taxon>
        <taxon>Gunneridae</taxon>
        <taxon>Pentapetalae</taxon>
        <taxon>rosids</taxon>
        <taxon>malvids</taxon>
        <taxon>Sapindales</taxon>
        <taxon>Rutaceae</taxon>
        <taxon>Aurantioideae</taxon>
        <taxon>Citrus</taxon>
    </lineage>
</organism>
<dbReference type="PANTHER" id="PTHR37391">
    <property type="entry name" value="E3 UBIQUITIN-PROTEIN LIGASE"/>
    <property type="match status" value="1"/>
</dbReference>
<sequence>LLSPSSSFSFNIFFDHPLIFNQNSTMPSQLGNINNDYLETLVASARPFLRGELEAIDKNLPSLIVVLRSVGAGESTEGAHS</sequence>